<reference evidence="3" key="1">
    <citation type="submission" date="2016-11" db="UniProtKB">
        <authorList>
            <consortium name="WormBaseParasite"/>
        </authorList>
    </citation>
    <scope>IDENTIFICATION</scope>
</reference>
<keyword evidence="2" id="KW-1185">Reference proteome</keyword>
<evidence type="ECO:0000313" key="3">
    <source>
        <dbReference type="WBParaSite" id="Hba_17664"/>
    </source>
</evidence>
<evidence type="ECO:0000256" key="1">
    <source>
        <dbReference type="SAM" id="MobiDB-lite"/>
    </source>
</evidence>
<feature type="compositionally biased region" description="Basic residues" evidence="1">
    <location>
        <begin position="158"/>
        <end position="168"/>
    </location>
</feature>
<dbReference type="Proteomes" id="UP000095283">
    <property type="component" value="Unplaced"/>
</dbReference>
<accession>A0A1I7XK32</accession>
<dbReference type="WBParaSite" id="Hba_17664">
    <property type="protein sequence ID" value="Hba_17664"/>
    <property type="gene ID" value="Hba_17664"/>
</dbReference>
<dbReference type="AlphaFoldDB" id="A0A1I7XK32"/>
<feature type="region of interest" description="Disordered" evidence="1">
    <location>
        <begin position="142"/>
        <end position="171"/>
    </location>
</feature>
<evidence type="ECO:0000313" key="2">
    <source>
        <dbReference type="Proteomes" id="UP000095283"/>
    </source>
</evidence>
<organism evidence="2 3">
    <name type="scientific">Heterorhabditis bacteriophora</name>
    <name type="common">Entomopathogenic nematode worm</name>
    <dbReference type="NCBI Taxonomy" id="37862"/>
    <lineage>
        <taxon>Eukaryota</taxon>
        <taxon>Metazoa</taxon>
        <taxon>Ecdysozoa</taxon>
        <taxon>Nematoda</taxon>
        <taxon>Chromadorea</taxon>
        <taxon>Rhabditida</taxon>
        <taxon>Rhabditina</taxon>
        <taxon>Rhabditomorpha</taxon>
        <taxon>Strongyloidea</taxon>
        <taxon>Heterorhabditidae</taxon>
        <taxon>Heterorhabditis</taxon>
    </lineage>
</organism>
<name>A0A1I7XK32_HETBA</name>
<protein>
    <submittedName>
        <fullName evidence="3">BED-type domain-containing protein</fullName>
    </submittedName>
</protein>
<proteinExistence type="predicted"/>
<sequence length="233" mass="25656">MSFVQDTTYIPTSYSYGDQHKDFYEPPLAVLPYGFQQPQHGTIGQQLQVHGSQLKSLDHYQQPLPIQSSGFYYTAAAGPSVISHNDALNGTNVEPEHTVQSLDHYQQPHSIQSSGFYYTTTAGPSVISHGDTPHAPTVVPEQAVHSEEDASTSSGPSGKKRGTKRGRPTKNPVWTFFHRVDDKSVQCNMCARQQPLCRVISYSCTITTHNGTFLTLATSISYSAEDFSGEELK</sequence>